<reference evidence="9 10" key="1">
    <citation type="submission" date="2015-01" db="EMBL/GenBank/DDBJ databases">
        <authorList>
            <person name="Aslett A.Martin."/>
            <person name="De Silva Nishadi"/>
        </authorList>
    </citation>
    <scope>NUCLEOTIDE SEQUENCE [LARGE SCALE GENOMIC DNA]</scope>
    <source>
        <strain evidence="9 10">R28058</strain>
    </source>
</reference>
<feature type="transmembrane region" description="Helical" evidence="8">
    <location>
        <begin position="473"/>
        <end position="491"/>
    </location>
</feature>
<feature type="transmembrane region" description="Helical" evidence="8">
    <location>
        <begin position="91"/>
        <end position="110"/>
    </location>
</feature>
<dbReference type="Pfam" id="PF02028">
    <property type="entry name" value="BCCT"/>
    <property type="match status" value="1"/>
</dbReference>
<name>A0A0C7R7N4_PARSO</name>
<comment type="similarity">
    <text evidence="2">Belongs to the BCCT transporter (TC 2.A.15) family.</text>
</comment>
<evidence type="ECO:0000256" key="6">
    <source>
        <dbReference type="ARBA" id="ARBA00022989"/>
    </source>
</evidence>
<dbReference type="GO" id="GO:0022857">
    <property type="term" value="F:transmembrane transporter activity"/>
    <property type="evidence" value="ECO:0007669"/>
    <property type="project" value="InterPro"/>
</dbReference>
<keyword evidence="7 8" id="KW-0472">Membrane</keyword>
<evidence type="ECO:0000256" key="4">
    <source>
        <dbReference type="ARBA" id="ARBA00022475"/>
    </source>
</evidence>
<dbReference type="PANTHER" id="PTHR30047">
    <property type="entry name" value="HIGH-AFFINITY CHOLINE TRANSPORT PROTEIN-RELATED"/>
    <property type="match status" value="1"/>
</dbReference>
<evidence type="ECO:0000256" key="7">
    <source>
        <dbReference type="ARBA" id="ARBA00023136"/>
    </source>
</evidence>
<evidence type="ECO:0000313" key="9">
    <source>
        <dbReference type="EMBL" id="CEQ04064.1"/>
    </source>
</evidence>
<keyword evidence="4" id="KW-1003">Cell membrane</keyword>
<sequence>MKNTVKKDDNRVFYISLAIVLPMCLWAVVSGESFSKAADITLNFLTKDFGWLYLISMLLFVIFAIGLAFSKYGNIKLGPDDSKPEYSTTSWFAMLFGAGMGIGLIFWGVAEPLSHFVSPKGNIASGSVEAANFAIESSFLHWGIHPWAGYSIIGLSLAYFQFRKGKSGLISSILEPVLGKKIEGWMGITIDVLAVFATIAGIATSLGLGTMQINSGLSYLFNIPNNSITQIIIIAITTFVFIATAVSGVDKGIKRVSDLNLILALMVTIAAFLVGPTLEIINSFTNSLGSYAQNILSDSLAIGAYSDNTWTNKWTVFYWAWWIAWAPFVGTFIARISKGRTIREFILGVMGAPALASFVFFAIFGNMGINLVLGKGTSISEIQNITSDVSIAFFTVMSNYNFGFIISIVTIVLLITFFITSANSATFVLGMFTSQGNLNPTNKKKIMLGLLQSFLAVVLLLTGGLNALQTSSLVAAFPFIFIMILAAISLTKELKNEKIIKAKIKEKSK</sequence>
<feature type="transmembrane region" description="Helical" evidence="8">
    <location>
        <begin position="316"/>
        <end position="333"/>
    </location>
</feature>
<dbReference type="Proteomes" id="UP000049127">
    <property type="component" value="Unassembled WGS sequence"/>
</dbReference>
<organism evidence="9 10">
    <name type="scientific">Paraclostridium sordellii</name>
    <name type="common">Clostridium sordellii</name>
    <dbReference type="NCBI Taxonomy" id="1505"/>
    <lineage>
        <taxon>Bacteria</taxon>
        <taxon>Bacillati</taxon>
        <taxon>Bacillota</taxon>
        <taxon>Clostridia</taxon>
        <taxon>Peptostreptococcales</taxon>
        <taxon>Peptostreptococcaceae</taxon>
        <taxon>Paraclostridium</taxon>
    </lineage>
</organism>
<accession>A0A0C7R7N4</accession>
<evidence type="ECO:0000313" key="10">
    <source>
        <dbReference type="Proteomes" id="UP000049127"/>
    </source>
</evidence>
<keyword evidence="5 8" id="KW-0812">Transmembrane</keyword>
<feature type="transmembrane region" description="Helical" evidence="8">
    <location>
        <begin position="182"/>
        <end position="208"/>
    </location>
</feature>
<feature type="transmembrane region" description="Helical" evidence="8">
    <location>
        <begin position="144"/>
        <end position="162"/>
    </location>
</feature>
<comment type="subcellular location">
    <subcellularLocation>
        <location evidence="1">Cell membrane</location>
        <topology evidence="1">Multi-pass membrane protein</topology>
    </subcellularLocation>
</comment>
<dbReference type="OrthoDB" id="9775735at2"/>
<feature type="transmembrane region" description="Helical" evidence="8">
    <location>
        <begin position="404"/>
        <end position="434"/>
    </location>
</feature>
<dbReference type="RefSeq" id="WP_055342129.1">
    <property type="nucleotide sequence ID" value="NZ_CDNI01000003.1"/>
</dbReference>
<dbReference type="PANTHER" id="PTHR30047:SF7">
    <property type="entry name" value="HIGH-AFFINITY CHOLINE TRANSPORT PROTEIN"/>
    <property type="match status" value="1"/>
</dbReference>
<proteinExistence type="inferred from homology"/>
<dbReference type="AlphaFoldDB" id="A0A0C7R7N4"/>
<evidence type="ECO:0000256" key="2">
    <source>
        <dbReference type="ARBA" id="ARBA00005658"/>
    </source>
</evidence>
<evidence type="ECO:0000256" key="3">
    <source>
        <dbReference type="ARBA" id="ARBA00022448"/>
    </source>
</evidence>
<feature type="transmembrane region" description="Helical" evidence="8">
    <location>
        <begin position="49"/>
        <end position="70"/>
    </location>
</feature>
<evidence type="ECO:0000256" key="1">
    <source>
        <dbReference type="ARBA" id="ARBA00004651"/>
    </source>
</evidence>
<dbReference type="GO" id="GO:0005886">
    <property type="term" value="C:plasma membrane"/>
    <property type="evidence" value="ECO:0007669"/>
    <property type="project" value="UniProtKB-SubCell"/>
</dbReference>
<evidence type="ECO:0000256" key="5">
    <source>
        <dbReference type="ARBA" id="ARBA00022692"/>
    </source>
</evidence>
<protein>
    <submittedName>
        <fullName evidence="9">Choline/carnitine/betaine transporter</fullName>
    </submittedName>
</protein>
<feature type="transmembrane region" description="Helical" evidence="8">
    <location>
        <begin position="345"/>
        <end position="364"/>
    </location>
</feature>
<dbReference type="EMBL" id="CEKZ01000003">
    <property type="protein sequence ID" value="CEQ04064.1"/>
    <property type="molecule type" value="Genomic_DNA"/>
</dbReference>
<keyword evidence="6 8" id="KW-1133">Transmembrane helix</keyword>
<dbReference type="NCBIfam" id="TIGR00842">
    <property type="entry name" value="bcct"/>
    <property type="match status" value="1"/>
</dbReference>
<keyword evidence="3" id="KW-0813">Transport</keyword>
<feature type="transmembrane region" description="Helical" evidence="8">
    <location>
        <begin position="228"/>
        <end position="249"/>
    </location>
</feature>
<feature type="transmembrane region" description="Helical" evidence="8">
    <location>
        <begin position="12"/>
        <end position="29"/>
    </location>
</feature>
<feature type="transmembrane region" description="Helical" evidence="8">
    <location>
        <begin position="446"/>
        <end position="467"/>
    </location>
</feature>
<evidence type="ECO:0000256" key="8">
    <source>
        <dbReference type="SAM" id="Phobius"/>
    </source>
</evidence>
<feature type="transmembrane region" description="Helical" evidence="8">
    <location>
        <begin position="261"/>
        <end position="281"/>
    </location>
</feature>
<dbReference type="InterPro" id="IPR000060">
    <property type="entry name" value="BCCT_transptr"/>
</dbReference>
<gene>
    <name evidence="9" type="primary">betP_2</name>
    <name evidence="9" type="ORF">R28058_17971</name>
</gene>